<name>A0A5S4GBB1_9ACTN</name>
<comment type="caution">
    <text evidence="4">The sequence shown here is derived from an EMBL/GenBank/DDBJ whole genome shotgun (WGS) entry which is preliminary data.</text>
</comment>
<feature type="domain" description="Septum formation-related" evidence="3">
    <location>
        <begin position="105"/>
        <end position="318"/>
    </location>
</feature>
<feature type="domain" description="DUF4190" evidence="2">
    <location>
        <begin position="21"/>
        <end position="75"/>
    </location>
</feature>
<dbReference type="Proteomes" id="UP000305238">
    <property type="component" value="Unassembled WGS sequence"/>
</dbReference>
<proteinExistence type="predicted"/>
<reference evidence="4 5" key="1">
    <citation type="submission" date="2019-05" db="EMBL/GenBank/DDBJ databases">
        <title>Draft genome sequence of Actinomadura geliboluensis A8036.</title>
        <authorList>
            <person name="Saricaoglu S."/>
            <person name="Isik K."/>
        </authorList>
    </citation>
    <scope>NUCLEOTIDE SEQUENCE [LARGE SCALE GENOMIC DNA]</scope>
    <source>
        <strain evidence="4 5">A8036</strain>
    </source>
</reference>
<dbReference type="InterPro" id="IPR026004">
    <property type="entry name" value="Septum_form"/>
</dbReference>
<accession>A0A5S4GBB1</accession>
<dbReference type="AlphaFoldDB" id="A0A5S4GBB1"/>
<dbReference type="InterPro" id="IPR025241">
    <property type="entry name" value="DUF4190"/>
</dbReference>
<keyword evidence="1" id="KW-1133">Transmembrane helix</keyword>
<evidence type="ECO:0000259" key="3">
    <source>
        <dbReference type="Pfam" id="PF13845"/>
    </source>
</evidence>
<evidence type="ECO:0000259" key="2">
    <source>
        <dbReference type="Pfam" id="PF13828"/>
    </source>
</evidence>
<keyword evidence="5" id="KW-1185">Reference proteome</keyword>
<keyword evidence="1" id="KW-0812">Transmembrane</keyword>
<protein>
    <submittedName>
        <fullName evidence="4">DUF4190 domain-containing protein</fullName>
    </submittedName>
</protein>
<evidence type="ECO:0000313" key="4">
    <source>
        <dbReference type="EMBL" id="TMR23300.1"/>
    </source>
</evidence>
<dbReference type="Pfam" id="PF13828">
    <property type="entry name" value="DUF4190"/>
    <property type="match status" value="1"/>
</dbReference>
<evidence type="ECO:0000256" key="1">
    <source>
        <dbReference type="SAM" id="Phobius"/>
    </source>
</evidence>
<dbReference type="Pfam" id="PF13845">
    <property type="entry name" value="Septum_form"/>
    <property type="match status" value="1"/>
</dbReference>
<keyword evidence="1" id="KW-0472">Membrane</keyword>
<feature type="transmembrane region" description="Helical" evidence="1">
    <location>
        <begin position="20"/>
        <end position="46"/>
    </location>
</feature>
<dbReference type="OrthoDB" id="3480120at2"/>
<dbReference type="RefSeq" id="WP_138642318.1">
    <property type="nucleotide sequence ID" value="NZ_VCKZ01000690.1"/>
</dbReference>
<feature type="transmembrane region" description="Helical" evidence="1">
    <location>
        <begin position="58"/>
        <end position="81"/>
    </location>
</feature>
<evidence type="ECO:0000313" key="5">
    <source>
        <dbReference type="Proteomes" id="UP000305238"/>
    </source>
</evidence>
<organism evidence="4 5">
    <name type="scientific">Actinomadura geliboluensis</name>
    <dbReference type="NCBI Taxonomy" id="882440"/>
    <lineage>
        <taxon>Bacteria</taxon>
        <taxon>Bacillati</taxon>
        <taxon>Actinomycetota</taxon>
        <taxon>Actinomycetes</taxon>
        <taxon>Streptosporangiales</taxon>
        <taxon>Thermomonosporaceae</taxon>
        <taxon>Actinomadura</taxon>
    </lineage>
</organism>
<gene>
    <name evidence="4" type="ORF">ETD96_43540</name>
</gene>
<dbReference type="EMBL" id="VCKZ01000690">
    <property type="protein sequence ID" value="TMR23300.1"/>
    <property type="molecule type" value="Genomic_DNA"/>
</dbReference>
<sequence length="334" mass="35889">MTAPEPADPDGPAAGRRTNGLAVAALVTGLLGLVLFAVGFGIAALVQAGRRGEKGRGFAAAGLVAAAVWAAVFSVAAVMAAHRVEDTARRIDTHGKTWASDLRSGDCFNALEERSTRVLLMPSPGDRPHEGEIGAEVTLTASAFPGDRAVAEMARKECRERTGFLRQSAYGNRLELYADRPDEKAWKDGDRDVVCLLRYPGPKRLTAPLLDAKETVLTPLARLLPGDCLTTWQISGFLPAIDCRLEHKFEVYALFTLRDGAWPGDDAVARDADAGCRNRWEKMFGPAGPRVPAGQKAGRHVEAPVLDNWKKKNRQVTCLVTGTTGLLRGSVVPK</sequence>